<dbReference type="InterPro" id="IPR039307">
    <property type="entry name" value="LORELEI-like"/>
</dbReference>
<feature type="domain" description="GPI-anchored protein LLG1-like" evidence="2">
    <location>
        <begin position="71"/>
        <end position="147"/>
    </location>
</feature>
<dbReference type="AlphaFoldDB" id="A0A816JCP4"/>
<name>A0A816JCP4_BRANA</name>
<evidence type="ECO:0000256" key="1">
    <source>
        <dbReference type="SAM" id="SignalP"/>
    </source>
</evidence>
<dbReference type="Pfam" id="PF26578">
    <property type="entry name" value="LLG1"/>
    <property type="match status" value="1"/>
</dbReference>
<accession>A0A816JCP4</accession>
<proteinExistence type="predicted"/>
<dbReference type="InterPro" id="IPR058888">
    <property type="entry name" value="LLG1-like"/>
</dbReference>
<feature type="signal peptide" evidence="1">
    <location>
        <begin position="1"/>
        <end position="26"/>
    </location>
</feature>
<dbReference type="PANTHER" id="PTHR31533:SF2">
    <property type="entry name" value="GPI-ANCHORED PROTEIN LLG1"/>
    <property type="match status" value="1"/>
</dbReference>
<dbReference type="EMBL" id="HG994373">
    <property type="protein sequence ID" value="CAF1763488.1"/>
    <property type="molecule type" value="Genomic_DNA"/>
</dbReference>
<dbReference type="Proteomes" id="UP001295469">
    <property type="component" value="Chromosome C09"/>
</dbReference>
<dbReference type="PANTHER" id="PTHR31533">
    <property type="entry name" value="GPI-ANCHORED PROTEIN LLG1-RELATED-RELATED"/>
    <property type="match status" value="1"/>
</dbReference>
<dbReference type="SMR" id="A0A816JCP4"/>
<gene>
    <name evidence="3" type="ORF">DARMORV10_C09P47380.1</name>
</gene>
<protein>
    <submittedName>
        <fullName evidence="3">(rape) hypothetical protein</fullName>
    </submittedName>
</protein>
<feature type="chain" id="PRO_5032756819" evidence="1">
    <location>
        <begin position="27"/>
        <end position="187"/>
    </location>
</feature>
<reference evidence="3" key="1">
    <citation type="submission" date="2021-01" db="EMBL/GenBank/DDBJ databases">
        <authorList>
            <consortium name="Genoscope - CEA"/>
            <person name="William W."/>
        </authorList>
    </citation>
    <scope>NUCLEOTIDE SEQUENCE</scope>
</reference>
<evidence type="ECO:0000259" key="2">
    <source>
        <dbReference type="Pfam" id="PF26578"/>
    </source>
</evidence>
<organism evidence="3">
    <name type="scientific">Brassica napus</name>
    <name type="common">Rape</name>
    <dbReference type="NCBI Taxonomy" id="3708"/>
    <lineage>
        <taxon>Eukaryota</taxon>
        <taxon>Viridiplantae</taxon>
        <taxon>Streptophyta</taxon>
        <taxon>Embryophyta</taxon>
        <taxon>Tracheophyta</taxon>
        <taxon>Spermatophyta</taxon>
        <taxon>Magnoliopsida</taxon>
        <taxon>eudicotyledons</taxon>
        <taxon>Gunneridae</taxon>
        <taxon>Pentapetalae</taxon>
        <taxon>rosids</taxon>
        <taxon>malvids</taxon>
        <taxon>Brassicales</taxon>
        <taxon>Brassicaceae</taxon>
        <taxon>Brassiceae</taxon>
        <taxon>Brassica</taxon>
    </lineage>
</organism>
<keyword evidence="1" id="KW-0732">Signal</keyword>
<sequence length="187" mass="20246">MELNFLSRALSSFILVLTILASFSSSSFISDGVFEPQNLAIGRNLLQTKKGNMLCIDMVLLFFHGNTACPVNFEFMNYTIITSLCKGPKFPAKECCGAFKDFACPYADDLSDLSNDCATTMFSYINLYGKYPPGLFANQCQEGKEGLECPATSPTSASDVNAATTTAASSRLWLAASAAFLVFVKLL</sequence>
<evidence type="ECO:0000313" key="3">
    <source>
        <dbReference type="EMBL" id="CAF1763488.1"/>
    </source>
</evidence>